<dbReference type="AlphaFoldDB" id="A0A379F101"/>
<reference evidence="1 3" key="1">
    <citation type="submission" date="2018-06" db="EMBL/GenBank/DDBJ databases">
        <title>Genomic Encyclopedia of Archaeal and Bacterial Type Strains, Phase II (KMG-II): from individual species to whole genera.</title>
        <authorList>
            <person name="Goeker M."/>
        </authorList>
    </citation>
    <scope>NUCLEOTIDE SEQUENCE [LARGE SCALE GENOMIC DNA]</scope>
    <source>
        <strain evidence="1 3">DSM 18710</strain>
    </source>
</reference>
<evidence type="ECO:0000313" key="1">
    <source>
        <dbReference type="EMBL" id="RAS45489.1"/>
    </source>
</evidence>
<evidence type="ECO:0000313" key="4">
    <source>
        <dbReference type="Proteomes" id="UP000254235"/>
    </source>
</evidence>
<protein>
    <recommendedName>
        <fullName evidence="5">P pilus assembly/Cpx signaling pathway, periplasmic inhibitor/zinc-resistance associated protein</fullName>
    </recommendedName>
</protein>
<evidence type="ECO:0000313" key="2">
    <source>
        <dbReference type="EMBL" id="SUC12285.1"/>
    </source>
</evidence>
<reference evidence="2 4" key="2">
    <citation type="submission" date="2018-06" db="EMBL/GenBank/DDBJ databases">
        <authorList>
            <consortium name="Pathogen Informatics"/>
            <person name="Doyle S."/>
        </authorList>
    </citation>
    <scope>NUCLEOTIDE SEQUENCE [LARGE SCALE GENOMIC DNA]</scope>
    <source>
        <strain evidence="2 4">NCTC13043</strain>
    </source>
</reference>
<dbReference type="Proteomes" id="UP000249852">
    <property type="component" value="Unassembled WGS sequence"/>
</dbReference>
<dbReference type="EMBL" id="QLTQ01000010">
    <property type="protein sequence ID" value="RAS45489.1"/>
    <property type="molecule type" value="Genomic_DNA"/>
</dbReference>
<evidence type="ECO:0008006" key="5">
    <source>
        <dbReference type="Google" id="ProtNLM"/>
    </source>
</evidence>
<dbReference type="OrthoDB" id="1081813at2"/>
<proteinExistence type="predicted"/>
<name>A0A379F101_9BACT</name>
<gene>
    <name evidence="1" type="ORF">BC673_11032</name>
    <name evidence="2" type="ORF">NCTC13043_00885</name>
</gene>
<organism evidence="2 4">
    <name type="scientific">Prevotella pallens</name>
    <dbReference type="NCBI Taxonomy" id="60133"/>
    <lineage>
        <taxon>Bacteria</taxon>
        <taxon>Pseudomonadati</taxon>
        <taxon>Bacteroidota</taxon>
        <taxon>Bacteroidia</taxon>
        <taxon>Bacteroidales</taxon>
        <taxon>Prevotellaceae</taxon>
        <taxon>Prevotella</taxon>
    </lineage>
</organism>
<accession>A0A379F101</accession>
<dbReference type="EMBL" id="UGTP01000001">
    <property type="protein sequence ID" value="SUC12285.1"/>
    <property type="molecule type" value="Genomic_DNA"/>
</dbReference>
<sequence>MRRILIAIIVFISAINLSAQRKFDPNKFRMEIHQYIVTSANLTEQESAKLLPIYDEMINKQRLLHKKLHKLQDSNLQNNAKAKNIILQIDNLHIQIKQIEKTYHLKMLRVISAIKLAEVLKAERYFHKQYFRNAAQKR</sequence>
<keyword evidence="3" id="KW-1185">Reference proteome</keyword>
<dbReference type="Proteomes" id="UP000254235">
    <property type="component" value="Unassembled WGS sequence"/>
</dbReference>
<dbReference type="GeneID" id="78570592"/>
<dbReference type="RefSeq" id="WP_006045163.1">
    <property type="nucleotide sequence ID" value="NZ_CAKAQN010000016.1"/>
</dbReference>
<evidence type="ECO:0000313" key="3">
    <source>
        <dbReference type="Proteomes" id="UP000249852"/>
    </source>
</evidence>